<dbReference type="EMBL" id="ML738686">
    <property type="protein sequence ID" value="KAE8158871.1"/>
    <property type="molecule type" value="Genomic_DNA"/>
</dbReference>
<keyword evidence="1" id="KW-0812">Transmembrane</keyword>
<keyword evidence="1" id="KW-0472">Membrane</keyword>
<sequence>MVSLASVAWGLCSGPARWSSIYLYTLRFLLSCGKAFLIFLVDVLVVLKPLFHVH</sequence>
<gene>
    <name evidence="2" type="ORF">BDV40DRAFT_8050</name>
</gene>
<proteinExistence type="predicted"/>
<keyword evidence="1" id="KW-1133">Transmembrane helix</keyword>
<feature type="transmembrane region" description="Helical" evidence="1">
    <location>
        <begin position="26"/>
        <end position="47"/>
    </location>
</feature>
<dbReference type="Proteomes" id="UP000326950">
    <property type="component" value="Unassembled WGS sequence"/>
</dbReference>
<evidence type="ECO:0000313" key="2">
    <source>
        <dbReference type="EMBL" id="KAE8158871.1"/>
    </source>
</evidence>
<name>A0A5N6UL63_ASPTM</name>
<keyword evidence="3" id="KW-1185">Reference proteome</keyword>
<reference evidence="2 3" key="1">
    <citation type="submission" date="2019-04" db="EMBL/GenBank/DDBJ databases">
        <title>Friends and foes A comparative genomics study of 23 Aspergillus species from section Flavi.</title>
        <authorList>
            <consortium name="DOE Joint Genome Institute"/>
            <person name="Kjaerbolling I."/>
            <person name="Vesth T."/>
            <person name="Frisvad J.C."/>
            <person name="Nybo J.L."/>
            <person name="Theobald S."/>
            <person name="Kildgaard S."/>
            <person name="Isbrandt T."/>
            <person name="Kuo A."/>
            <person name="Sato A."/>
            <person name="Lyhne E.K."/>
            <person name="Kogle M.E."/>
            <person name="Wiebenga A."/>
            <person name="Kun R.S."/>
            <person name="Lubbers R.J."/>
            <person name="Makela M.R."/>
            <person name="Barry K."/>
            <person name="Chovatia M."/>
            <person name="Clum A."/>
            <person name="Daum C."/>
            <person name="Haridas S."/>
            <person name="He G."/>
            <person name="LaButti K."/>
            <person name="Lipzen A."/>
            <person name="Mondo S."/>
            <person name="Riley R."/>
            <person name="Salamov A."/>
            <person name="Simmons B.A."/>
            <person name="Magnuson J.K."/>
            <person name="Henrissat B."/>
            <person name="Mortensen U.H."/>
            <person name="Larsen T.O."/>
            <person name="Devries R.P."/>
            <person name="Grigoriev I.V."/>
            <person name="Machida M."/>
            <person name="Baker S.E."/>
            <person name="Andersen M.R."/>
        </authorList>
    </citation>
    <scope>NUCLEOTIDE SEQUENCE [LARGE SCALE GENOMIC DNA]</scope>
    <source>
        <strain evidence="2 3">CBS 117626</strain>
    </source>
</reference>
<protein>
    <submittedName>
        <fullName evidence="2">Uncharacterized protein</fullName>
    </submittedName>
</protein>
<evidence type="ECO:0000256" key="1">
    <source>
        <dbReference type="SAM" id="Phobius"/>
    </source>
</evidence>
<organism evidence="2 3">
    <name type="scientific">Aspergillus tamarii</name>
    <dbReference type="NCBI Taxonomy" id="41984"/>
    <lineage>
        <taxon>Eukaryota</taxon>
        <taxon>Fungi</taxon>
        <taxon>Dikarya</taxon>
        <taxon>Ascomycota</taxon>
        <taxon>Pezizomycotina</taxon>
        <taxon>Eurotiomycetes</taxon>
        <taxon>Eurotiomycetidae</taxon>
        <taxon>Eurotiales</taxon>
        <taxon>Aspergillaceae</taxon>
        <taxon>Aspergillus</taxon>
        <taxon>Aspergillus subgen. Circumdati</taxon>
    </lineage>
</organism>
<dbReference type="AlphaFoldDB" id="A0A5N6UL63"/>
<evidence type="ECO:0000313" key="3">
    <source>
        <dbReference type="Proteomes" id="UP000326950"/>
    </source>
</evidence>
<accession>A0A5N6UL63</accession>